<reference evidence="2 3" key="1">
    <citation type="journal article" date="2023" name="Plants (Basel)">
        <title>Bridging the Gap: Combining Genomics and Transcriptomics Approaches to Understand Stylosanthes scabra, an Orphan Legume from the Brazilian Caatinga.</title>
        <authorList>
            <person name="Ferreira-Neto J.R.C."/>
            <person name="da Silva M.D."/>
            <person name="Binneck E."/>
            <person name="de Melo N.F."/>
            <person name="da Silva R.H."/>
            <person name="de Melo A.L.T.M."/>
            <person name="Pandolfi V."/>
            <person name="Bustamante F.O."/>
            <person name="Brasileiro-Vidal A.C."/>
            <person name="Benko-Iseppon A.M."/>
        </authorList>
    </citation>
    <scope>NUCLEOTIDE SEQUENCE [LARGE SCALE GENOMIC DNA]</scope>
    <source>
        <tissue evidence="2">Leaves</tissue>
    </source>
</reference>
<organism evidence="2 3">
    <name type="scientific">Stylosanthes scabra</name>
    <dbReference type="NCBI Taxonomy" id="79078"/>
    <lineage>
        <taxon>Eukaryota</taxon>
        <taxon>Viridiplantae</taxon>
        <taxon>Streptophyta</taxon>
        <taxon>Embryophyta</taxon>
        <taxon>Tracheophyta</taxon>
        <taxon>Spermatophyta</taxon>
        <taxon>Magnoliopsida</taxon>
        <taxon>eudicotyledons</taxon>
        <taxon>Gunneridae</taxon>
        <taxon>Pentapetalae</taxon>
        <taxon>rosids</taxon>
        <taxon>fabids</taxon>
        <taxon>Fabales</taxon>
        <taxon>Fabaceae</taxon>
        <taxon>Papilionoideae</taxon>
        <taxon>50 kb inversion clade</taxon>
        <taxon>dalbergioids sensu lato</taxon>
        <taxon>Dalbergieae</taxon>
        <taxon>Pterocarpus clade</taxon>
        <taxon>Stylosanthes</taxon>
    </lineage>
</organism>
<feature type="region of interest" description="Disordered" evidence="1">
    <location>
        <begin position="1"/>
        <end position="54"/>
    </location>
</feature>
<evidence type="ECO:0000256" key="1">
    <source>
        <dbReference type="SAM" id="MobiDB-lite"/>
    </source>
</evidence>
<protein>
    <submittedName>
        <fullName evidence="2">Uncharacterized protein</fullName>
    </submittedName>
</protein>
<sequence length="132" mass="14626">MASFMNSQAKHGSLNTHNENSTIKKSFNPKGSTQSTFEMDKDYKTGNYIGQKGTPSYSLLRCRPSDRKGVGITEVDVTGGFEILTSASPMWRGTPVLVLSRLLRPPVPLPQSPNLNLSPPESYVLKEKDYYV</sequence>
<keyword evidence="3" id="KW-1185">Reference proteome</keyword>
<proteinExistence type="predicted"/>
<gene>
    <name evidence="2" type="ORF">PIB30_042965</name>
</gene>
<evidence type="ECO:0000313" key="2">
    <source>
        <dbReference type="EMBL" id="MED6110443.1"/>
    </source>
</evidence>
<name>A0ABU6QFY8_9FABA</name>
<dbReference type="Proteomes" id="UP001341840">
    <property type="component" value="Unassembled WGS sequence"/>
</dbReference>
<evidence type="ECO:0000313" key="3">
    <source>
        <dbReference type="Proteomes" id="UP001341840"/>
    </source>
</evidence>
<feature type="compositionally biased region" description="Polar residues" evidence="1">
    <location>
        <begin position="1"/>
        <end position="37"/>
    </location>
</feature>
<accession>A0ABU6QFY8</accession>
<comment type="caution">
    <text evidence="2">The sequence shown here is derived from an EMBL/GenBank/DDBJ whole genome shotgun (WGS) entry which is preliminary data.</text>
</comment>
<dbReference type="EMBL" id="JASCZI010000248">
    <property type="protein sequence ID" value="MED6110443.1"/>
    <property type="molecule type" value="Genomic_DNA"/>
</dbReference>